<dbReference type="Proteomes" id="UP000754883">
    <property type="component" value="Unassembled WGS sequence"/>
</dbReference>
<evidence type="ECO:0000256" key="1">
    <source>
        <dbReference type="SAM" id="Phobius"/>
    </source>
</evidence>
<dbReference type="AlphaFoldDB" id="A0A9N9UZ90"/>
<feature type="transmembrane region" description="Helical" evidence="1">
    <location>
        <begin position="42"/>
        <end position="61"/>
    </location>
</feature>
<keyword evidence="1" id="KW-0812">Transmembrane</keyword>
<accession>A0A9N9UZ90</accession>
<name>A0A9N9UZ90_9HYPO</name>
<gene>
    <name evidence="2" type="ORF">CBYS24578_00005668</name>
</gene>
<dbReference type="EMBL" id="CABFNO020001568">
    <property type="protein sequence ID" value="CAH0004733.1"/>
    <property type="molecule type" value="Genomic_DNA"/>
</dbReference>
<keyword evidence="1" id="KW-1133">Transmembrane helix</keyword>
<keyword evidence="1" id="KW-0472">Membrane</keyword>
<evidence type="ECO:0000313" key="2">
    <source>
        <dbReference type="EMBL" id="CAH0004733.1"/>
    </source>
</evidence>
<reference evidence="2" key="1">
    <citation type="submission" date="2021-10" db="EMBL/GenBank/DDBJ databases">
        <authorList>
            <person name="Piombo E."/>
        </authorList>
    </citation>
    <scope>NUCLEOTIDE SEQUENCE</scope>
</reference>
<sequence length="62" mass="6908">MQQRQLSHSVTRPPSKMMKKYPYSILDSEEVWSTRADRTGDIIAGSVLLSTAVLAGVAMWVL</sequence>
<keyword evidence="3" id="KW-1185">Reference proteome</keyword>
<evidence type="ECO:0000313" key="3">
    <source>
        <dbReference type="Proteomes" id="UP000754883"/>
    </source>
</evidence>
<comment type="caution">
    <text evidence="2">The sequence shown here is derived from an EMBL/GenBank/DDBJ whole genome shotgun (WGS) entry which is preliminary data.</text>
</comment>
<protein>
    <submittedName>
        <fullName evidence="2">Uncharacterized protein</fullName>
    </submittedName>
</protein>
<organism evidence="2 3">
    <name type="scientific">Clonostachys byssicola</name>
    <dbReference type="NCBI Taxonomy" id="160290"/>
    <lineage>
        <taxon>Eukaryota</taxon>
        <taxon>Fungi</taxon>
        <taxon>Dikarya</taxon>
        <taxon>Ascomycota</taxon>
        <taxon>Pezizomycotina</taxon>
        <taxon>Sordariomycetes</taxon>
        <taxon>Hypocreomycetidae</taxon>
        <taxon>Hypocreales</taxon>
        <taxon>Bionectriaceae</taxon>
        <taxon>Clonostachys</taxon>
    </lineage>
</organism>
<proteinExistence type="predicted"/>